<keyword evidence="2" id="KW-1185">Reference proteome</keyword>
<dbReference type="EMBL" id="LWDX02052487">
    <property type="protein sequence ID" value="OEL19829.1"/>
    <property type="molecule type" value="Genomic_DNA"/>
</dbReference>
<protein>
    <submittedName>
        <fullName evidence="1">Uncharacterized protein</fullName>
    </submittedName>
</protein>
<proteinExistence type="predicted"/>
<gene>
    <name evidence="1" type="ORF">BAE44_0019148</name>
</gene>
<dbReference type="Proteomes" id="UP000095767">
    <property type="component" value="Unassembled WGS sequence"/>
</dbReference>
<comment type="caution">
    <text evidence="1">The sequence shown here is derived from an EMBL/GenBank/DDBJ whole genome shotgun (WGS) entry which is preliminary data.</text>
</comment>
<accession>A0A1E5V3U5</accession>
<name>A0A1E5V3U5_9POAL</name>
<dbReference type="AlphaFoldDB" id="A0A1E5V3U5"/>
<evidence type="ECO:0000313" key="2">
    <source>
        <dbReference type="Proteomes" id="UP000095767"/>
    </source>
</evidence>
<feature type="non-terminal residue" evidence="1">
    <location>
        <position position="1"/>
    </location>
</feature>
<reference evidence="1 2" key="1">
    <citation type="submission" date="2016-09" db="EMBL/GenBank/DDBJ databases">
        <title>The draft genome of Dichanthelium oligosanthes: A C3 panicoid grass species.</title>
        <authorList>
            <person name="Studer A.J."/>
            <person name="Schnable J.C."/>
            <person name="Brutnell T.P."/>
        </authorList>
    </citation>
    <scope>NUCLEOTIDE SEQUENCE [LARGE SCALE GENOMIC DNA]</scope>
    <source>
        <strain evidence="2">cv. Kellogg 1175</strain>
        <tissue evidence="1">Leaf</tissue>
    </source>
</reference>
<evidence type="ECO:0000313" key="1">
    <source>
        <dbReference type="EMBL" id="OEL19829.1"/>
    </source>
</evidence>
<sequence>FTQAYTVILRSFLCLLDGKTPFLIYFRCMSFALNANFLTF</sequence>
<organism evidence="1 2">
    <name type="scientific">Dichanthelium oligosanthes</name>
    <dbReference type="NCBI Taxonomy" id="888268"/>
    <lineage>
        <taxon>Eukaryota</taxon>
        <taxon>Viridiplantae</taxon>
        <taxon>Streptophyta</taxon>
        <taxon>Embryophyta</taxon>
        <taxon>Tracheophyta</taxon>
        <taxon>Spermatophyta</taxon>
        <taxon>Magnoliopsida</taxon>
        <taxon>Liliopsida</taxon>
        <taxon>Poales</taxon>
        <taxon>Poaceae</taxon>
        <taxon>PACMAD clade</taxon>
        <taxon>Panicoideae</taxon>
        <taxon>Panicodae</taxon>
        <taxon>Paniceae</taxon>
        <taxon>Dichantheliinae</taxon>
        <taxon>Dichanthelium</taxon>
    </lineage>
</organism>